<dbReference type="Proteomes" id="UP000035682">
    <property type="component" value="Unplaced"/>
</dbReference>
<keyword evidence="3" id="KW-1185">Reference proteome</keyword>
<organism evidence="2">
    <name type="scientific">Strongyloides ratti</name>
    <name type="common">Parasitic roundworm</name>
    <dbReference type="NCBI Taxonomy" id="34506"/>
    <lineage>
        <taxon>Eukaryota</taxon>
        <taxon>Metazoa</taxon>
        <taxon>Ecdysozoa</taxon>
        <taxon>Nematoda</taxon>
        <taxon>Chromadorea</taxon>
        <taxon>Rhabditida</taxon>
        <taxon>Tylenchina</taxon>
        <taxon>Panagrolaimomorpha</taxon>
        <taxon>Strongyloidoidea</taxon>
        <taxon>Strongyloididae</taxon>
        <taxon>Strongyloides</taxon>
    </lineage>
</organism>
<dbReference type="OrthoDB" id="5855683at2759"/>
<evidence type="ECO:0000313" key="5">
    <source>
        <dbReference type="WormBase" id="SRAE_X000010500"/>
    </source>
</evidence>
<keyword evidence="1" id="KW-0472">Membrane</keyword>
<dbReference type="RefSeq" id="XP_024509970.1">
    <property type="nucleotide sequence ID" value="XM_024644409.1"/>
</dbReference>
<keyword evidence="1" id="KW-0812">Transmembrane</keyword>
<name>A0A090LT56_STRRB</name>
<dbReference type="CTD" id="36383153"/>
<evidence type="ECO:0000313" key="2">
    <source>
        <dbReference type="EMBL" id="CEF70774.1"/>
    </source>
</evidence>
<dbReference type="GeneID" id="36383153"/>
<reference evidence="2 3" key="1">
    <citation type="submission" date="2014-09" db="EMBL/GenBank/DDBJ databases">
        <authorList>
            <person name="Martin A.A."/>
        </authorList>
    </citation>
    <scope>NUCLEOTIDE SEQUENCE</scope>
    <source>
        <strain evidence="3">ED321</strain>
        <strain evidence="2">ED321 Heterogonic</strain>
    </source>
</reference>
<dbReference type="WBParaSite" id="SRAE_X000010500.1">
    <property type="protein sequence ID" value="SRAE_X000010500.1"/>
    <property type="gene ID" value="WBGene00265660"/>
</dbReference>
<gene>
    <name evidence="2 4 5" type="ORF">SRAE_X000010500</name>
</gene>
<sequence length="146" mass="16965">MILLKKLNFKYVFQYFYIINIFLPLTYGIACKSYHKYYDDFKKREIVESQCYSSTPYCVKAIYSDPDPSKMNGISQGCDKNDCIGVGKRSHGWDKNGCKRHSDYGKDGIICCCSGEDYCNTSKKNNSMSYIILFITLMLFKIFNIF</sequence>
<evidence type="ECO:0000313" key="4">
    <source>
        <dbReference type="WBParaSite" id="SRAE_X000010500.1"/>
    </source>
</evidence>
<evidence type="ECO:0000256" key="1">
    <source>
        <dbReference type="SAM" id="Phobius"/>
    </source>
</evidence>
<proteinExistence type="predicted"/>
<keyword evidence="1" id="KW-1133">Transmembrane helix</keyword>
<evidence type="ECO:0000313" key="3">
    <source>
        <dbReference type="Proteomes" id="UP000035682"/>
    </source>
</evidence>
<accession>A0A090LT56</accession>
<dbReference type="OMA" id="GEVCCCK"/>
<dbReference type="AlphaFoldDB" id="A0A090LT56"/>
<protein>
    <submittedName>
        <fullName evidence="2 4">Uncharacterized protein</fullName>
    </submittedName>
</protein>
<feature type="transmembrane region" description="Helical" evidence="1">
    <location>
        <begin position="12"/>
        <end position="34"/>
    </location>
</feature>
<feature type="transmembrane region" description="Helical" evidence="1">
    <location>
        <begin position="128"/>
        <end position="145"/>
    </location>
</feature>
<dbReference type="EMBL" id="LN609530">
    <property type="protein sequence ID" value="CEF70774.1"/>
    <property type="molecule type" value="Genomic_DNA"/>
</dbReference>
<reference evidence="4" key="2">
    <citation type="submission" date="2020-12" db="UniProtKB">
        <authorList>
            <consortium name="WormBaseParasite"/>
        </authorList>
    </citation>
    <scope>IDENTIFICATION</scope>
</reference>
<dbReference type="WormBase" id="SRAE_X000010500">
    <property type="protein sequence ID" value="SRP04904"/>
    <property type="gene ID" value="WBGene00265660"/>
</dbReference>